<feature type="domain" description="Zinc finger CGNR" evidence="1">
    <location>
        <begin position="20"/>
        <end position="59"/>
    </location>
</feature>
<evidence type="ECO:0000313" key="2">
    <source>
        <dbReference type="EMBL" id="RDI65097.1"/>
    </source>
</evidence>
<gene>
    <name evidence="2" type="ORF">DFR76_107475</name>
</gene>
<dbReference type="Proteomes" id="UP000254869">
    <property type="component" value="Unassembled WGS sequence"/>
</dbReference>
<dbReference type="RefSeq" id="WP_067998315.1">
    <property type="nucleotide sequence ID" value="NZ_QQBC01000007.1"/>
</dbReference>
<comment type="caution">
    <text evidence="2">The sequence shown here is derived from an EMBL/GenBank/DDBJ whole genome shotgun (WGS) entry which is preliminary data.</text>
</comment>
<reference evidence="2 3" key="1">
    <citation type="submission" date="2018-07" db="EMBL/GenBank/DDBJ databases">
        <title>Genomic Encyclopedia of Type Strains, Phase IV (KMG-IV): sequencing the most valuable type-strain genomes for metagenomic binning, comparative biology and taxonomic classification.</title>
        <authorList>
            <person name="Goeker M."/>
        </authorList>
    </citation>
    <scope>NUCLEOTIDE SEQUENCE [LARGE SCALE GENOMIC DNA]</scope>
    <source>
        <strain evidence="2 3">DSM 44290</strain>
    </source>
</reference>
<sequence>MAWLVRQAITTLTTDTAAKLQTCSEPICGAIFLDPTGRRRWCPTGRCGVKARVRAHRQRMAAE</sequence>
<name>A0A370I2Y7_9NOCA</name>
<evidence type="ECO:0000259" key="1">
    <source>
        <dbReference type="Pfam" id="PF11706"/>
    </source>
</evidence>
<keyword evidence="3" id="KW-1185">Reference proteome</keyword>
<dbReference type="InterPro" id="IPR021005">
    <property type="entry name" value="Znf_CGNR"/>
</dbReference>
<dbReference type="AlphaFoldDB" id="A0A370I2Y7"/>
<accession>A0A370I2Y7</accession>
<dbReference type="PANTHER" id="PTHR35525:SF3">
    <property type="entry name" value="BLL6575 PROTEIN"/>
    <property type="match status" value="1"/>
</dbReference>
<dbReference type="EMBL" id="QQBC01000007">
    <property type="protein sequence ID" value="RDI65097.1"/>
    <property type="molecule type" value="Genomic_DNA"/>
</dbReference>
<evidence type="ECO:0000313" key="3">
    <source>
        <dbReference type="Proteomes" id="UP000254869"/>
    </source>
</evidence>
<dbReference type="Gene3D" id="1.10.3300.10">
    <property type="entry name" value="Jann2411-like domain"/>
    <property type="match status" value="1"/>
</dbReference>
<dbReference type="PANTHER" id="PTHR35525">
    <property type="entry name" value="BLL6575 PROTEIN"/>
    <property type="match status" value="1"/>
</dbReference>
<dbReference type="SUPFAM" id="SSF160904">
    <property type="entry name" value="Jann2411-like"/>
    <property type="match status" value="1"/>
</dbReference>
<protein>
    <submittedName>
        <fullName evidence="2">CGNR zinc finger protein</fullName>
    </submittedName>
</protein>
<dbReference type="InterPro" id="IPR010852">
    <property type="entry name" value="ABATE"/>
</dbReference>
<organism evidence="2 3">
    <name type="scientific">Nocardia pseudobrasiliensis</name>
    <dbReference type="NCBI Taxonomy" id="45979"/>
    <lineage>
        <taxon>Bacteria</taxon>
        <taxon>Bacillati</taxon>
        <taxon>Actinomycetota</taxon>
        <taxon>Actinomycetes</taxon>
        <taxon>Mycobacteriales</taxon>
        <taxon>Nocardiaceae</taxon>
        <taxon>Nocardia</taxon>
    </lineage>
</organism>
<dbReference type="InterPro" id="IPR023286">
    <property type="entry name" value="ABATE_dom_sf"/>
</dbReference>
<dbReference type="Pfam" id="PF11706">
    <property type="entry name" value="zf-CGNR"/>
    <property type="match status" value="1"/>
</dbReference>
<proteinExistence type="predicted"/>